<protein>
    <submittedName>
        <fullName evidence="2">Uncharacterized protein</fullName>
    </submittedName>
</protein>
<accession>S0K0E8</accession>
<organism evidence="2 3">
    <name type="scientific">Enterococcus columbae DSM 7374 = ATCC 51263</name>
    <dbReference type="NCBI Taxonomy" id="1121865"/>
    <lineage>
        <taxon>Bacteria</taxon>
        <taxon>Bacillati</taxon>
        <taxon>Bacillota</taxon>
        <taxon>Bacilli</taxon>
        <taxon>Lactobacillales</taxon>
        <taxon>Enterococcaceae</taxon>
        <taxon>Enterococcus</taxon>
    </lineage>
</organism>
<feature type="transmembrane region" description="Helical" evidence="1">
    <location>
        <begin position="66"/>
        <end position="90"/>
    </location>
</feature>
<gene>
    <name evidence="2" type="ORF">I568_00051</name>
</gene>
<dbReference type="STRING" id="1121865.OMW_02224"/>
<keyword evidence="1" id="KW-0472">Membrane</keyword>
<comment type="caution">
    <text evidence="2">The sequence shown here is derived from an EMBL/GenBank/DDBJ whole genome shotgun (WGS) entry which is preliminary data.</text>
</comment>
<name>S0K0E8_9ENTE</name>
<dbReference type="OrthoDB" id="2223732at2"/>
<keyword evidence="3" id="KW-1185">Reference proteome</keyword>
<dbReference type="Proteomes" id="UP000014113">
    <property type="component" value="Unassembled WGS sequence"/>
</dbReference>
<feature type="transmembrane region" description="Helical" evidence="1">
    <location>
        <begin position="133"/>
        <end position="151"/>
    </location>
</feature>
<evidence type="ECO:0000256" key="1">
    <source>
        <dbReference type="SAM" id="Phobius"/>
    </source>
</evidence>
<keyword evidence="1" id="KW-0812">Transmembrane</keyword>
<feature type="transmembrane region" description="Helical" evidence="1">
    <location>
        <begin position="219"/>
        <end position="240"/>
    </location>
</feature>
<feature type="transmembrane region" description="Helical" evidence="1">
    <location>
        <begin position="189"/>
        <end position="207"/>
    </location>
</feature>
<sequence length="280" mass="32769">MKKTLFNTSLEESMNLVTDKYIQTSMEDINEKGYWRKIIGFFTVLFFMLCIYWIGIYTDNHAGRPYFIKAATLMLIPLLIGILPTCYYLLETRKIKNNRVLSYYYFNKSMFVIMGCLHIQGIIFSIIGASLVLGNILGTAIYVLLFLFAGLERYQWFKQDALKALYGQQSFKNPLARFLDYFVTFSKKYGGKVVLLLFILRLFLPGGGDIYRNDLFRTLGLLGFPLVMLLGFYFLIALGADNFQGYYLQKYLEDYRQLSDYSIEEWYGKKSKMYKESLKK</sequence>
<reference evidence="2 3" key="1">
    <citation type="submission" date="2013-03" db="EMBL/GenBank/DDBJ databases">
        <title>The Genome Sequence of Enterococcus columbae ATCC_51263 (PacBio/Illumina hybrid assembly).</title>
        <authorList>
            <consortium name="The Broad Institute Genomics Platform"/>
            <consortium name="The Broad Institute Genome Sequencing Center for Infectious Disease"/>
            <person name="Earl A."/>
            <person name="Russ C."/>
            <person name="Gilmore M."/>
            <person name="Surin D."/>
            <person name="Walker B."/>
            <person name="Young S."/>
            <person name="Zeng Q."/>
            <person name="Gargeya S."/>
            <person name="Fitzgerald M."/>
            <person name="Haas B."/>
            <person name="Abouelleil A."/>
            <person name="Allen A.W."/>
            <person name="Alvarado L."/>
            <person name="Arachchi H.M."/>
            <person name="Berlin A.M."/>
            <person name="Chapman S.B."/>
            <person name="Gainer-Dewar J."/>
            <person name="Goldberg J."/>
            <person name="Griggs A."/>
            <person name="Gujja S."/>
            <person name="Hansen M."/>
            <person name="Howarth C."/>
            <person name="Imamovic A."/>
            <person name="Ireland A."/>
            <person name="Larimer J."/>
            <person name="McCowan C."/>
            <person name="Murphy C."/>
            <person name="Pearson M."/>
            <person name="Poon T.W."/>
            <person name="Priest M."/>
            <person name="Roberts A."/>
            <person name="Saif S."/>
            <person name="Shea T."/>
            <person name="Sisk P."/>
            <person name="Sykes S."/>
            <person name="Wortman J."/>
            <person name="Nusbaum C."/>
            <person name="Birren B."/>
        </authorList>
    </citation>
    <scope>NUCLEOTIDE SEQUENCE [LARGE SCALE GENOMIC DNA]</scope>
    <source>
        <strain evidence="2 3">ATCC 51263</strain>
    </source>
</reference>
<feature type="transmembrane region" description="Helical" evidence="1">
    <location>
        <begin position="110"/>
        <end position="127"/>
    </location>
</feature>
<proteinExistence type="predicted"/>
<dbReference type="PATRIC" id="fig|1121865.3.peg.2168"/>
<feature type="transmembrane region" description="Helical" evidence="1">
    <location>
        <begin position="34"/>
        <end position="54"/>
    </location>
</feature>
<keyword evidence="1" id="KW-1133">Transmembrane helix</keyword>
<dbReference type="RefSeq" id="WP_016184318.1">
    <property type="nucleotide sequence ID" value="NZ_KB890293.1"/>
</dbReference>
<evidence type="ECO:0000313" key="2">
    <source>
        <dbReference type="EMBL" id="EOW87765.1"/>
    </source>
</evidence>
<dbReference type="AlphaFoldDB" id="S0K0E8"/>
<dbReference type="EMBL" id="ASWJ01000001">
    <property type="protein sequence ID" value="EOW87765.1"/>
    <property type="molecule type" value="Genomic_DNA"/>
</dbReference>
<evidence type="ECO:0000313" key="3">
    <source>
        <dbReference type="Proteomes" id="UP000014113"/>
    </source>
</evidence>